<feature type="compositionally biased region" description="Basic and acidic residues" evidence="1">
    <location>
        <begin position="130"/>
        <end position="146"/>
    </location>
</feature>
<gene>
    <name evidence="2" type="ORF">MRATA1EN1_LOCUS14566</name>
</gene>
<sequence>MNHGRNPQPHSSAVAEGPAGDRSAGRGLGPHSHSHHGRLAKVPRWMPRWEGEGGPLSFHQRSRPPSAEAREHKLLWTRGRPAYTEVTRQTFVLSQKLFLTGISSFSSNFARMLNILIELQSSLNYESRTLEGDPSKEMVGVREGHGHGPKTKKHCCHPAHTEPPGQGERESAPTRNPTFLQPIARSELNVSQR</sequence>
<keyword evidence="3" id="KW-1185">Reference proteome</keyword>
<accession>A0ABN8YVT8</accession>
<organism evidence="2 3">
    <name type="scientific">Rangifer tarandus platyrhynchus</name>
    <name type="common">Svalbard reindeer</name>
    <dbReference type="NCBI Taxonomy" id="3082113"/>
    <lineage>
        <taxon>Eukaryota</taxon>
        <taxon>Metazoa</taxon>
        <taxon>Chordata</taxon>
        <taxon>Craniata</taxon>
        <taxon>Vertebrata</taxon>
        <taxon>Euteleostomi</taxon>
        <taxon>Mammalia</taxon>
        <taxon>Eutheria</taxon>
        <taxon>Laurasiatheria</taxon>
        <taxon>Artiodactyla</taxon>
        <taxon>Ruminantia</taxon>
        <taxon>Pecora</taxon>
        <taxon>Cervidae</taxon>
        <taxon>Odocoileinae</taxon>
        <taxon>Rangifer</taxon>
    </lineage>
</organism>
<feature type="region of interest" description="Disordered" evidence="1">
    <location>
        <begin position="130"/>
        <end position="193"/>
    </location>
</feature>
<dbReference type="EMBL" id="OX459960">
    <property type="protein sequence ID" value="CAI9165604.1"/>
    <property type="molecule type" value="Genomic_DNA"/>
</dbReference>
<name>A0ABN8YVT8_RANTA</name>
<proteinExistence type="predicted"/>
<evidence type="ECO:0000313" key="3">
    <source>
        <dbReference type="Proteomes" id="UP001176941"/>
    </source>
</evidence>
<evidence type="ECO:0000256" key="1">
    <source>
        <dbReference type="SAM" id="MobiDB-lite"/>
    </source>
</evidence>
<feature type="region of interest" description="Disordered" evidence="1">
    <location>
        <begin position="1"/>
        <end position="72"/>
    </location>
</feature>
<protein>
    <submittedName>
        <fullName evidence="2">Uncharacterized protein</fullName>
    </submittedName>
</protein>
<evidence type="ECO:0000313" key="2">
    <source>
        <dbReference type="EMBL" id="CAI9165604.1"/>
    </source>
</evidence>
<feature type="compositionally biased region" description="Basic residues" evidence="1">
    <location>
        <begin position="147"/>
        <end position="157"/>
    </location>
</feature>
<feature type="compositionally biased region" description="Basic residues" evidence="1">
    <location>
        <begin position="32"/>
        <end position="41"/>
    </location>
</feature>
<reference evidence="2" key="1">
    <citation type="submission" date="2023-04" db="EMBL/GenBank/DDBJ databases">
        <authorList>
            <consortium name="ELIXIR-Norway"/>
        </authorList>
    </citation>
    <scope>NUCLEOTIDE SEQUENCE [LARGE SCALE GENOMIC DNA]</scope>
</reference>
<dbReference type="Proteomes" id="UP001176941">
    <property type="component" value="Chromosome 24"/>
</dbReference>